<organism evidence="1 2">
    <name type="scientific">Galbibacter orientalis DSM 19592</name>
    <dbReference type="NCBI Taxonomy" id="926559"/>
    <lineage>
        <taxon>Bacteria</taxon>
        <taxon>Pseudomonadati</taxon>
        <taxon>Bacteroidota</taxon>
        <taxon>Flavobacteriia</taxon>
        <taxon>Flavobacteriales</taxon>
        <taxon>Flavobacteriaceae</taxon>
        <taxon>Galbibacter</taxon>
    </lineage>
</organism>
<dbReference type="Proteomes" id="UP000004690">
    <property type="component" value="Unassembled WGS sequence"/>
</dbReference>
<keyword evidence="2" id="KW-1185">Reference proteome</keyword>
<evidence type="ECO:0008006" key="3">
    <source>
        <dbReference type="Google" id="ProtNLM"/>
    </source>
</evidence>
<proteinExistence type="predicted"/>
<sequence length="179" mass="21103">MQELGRKGTVVFYIHAIFHYNFLLPIGKYVNWKLKNDWDDYNELYHAIQYIENIKKQENIWFETHTMEKNNTVIGVVLIVGGALDQIEGELINYPIDKTLLLKYFHVVDKGNGYGTYWLHNVILPLYKNRGFEYLLVSSSHPKSFNFYRKLGKEVKTAVKKSDNGFFQRIVKSFCILLK</sequence>
<gene>
    <name evidence="1" type="ORF">JoomaDRAFT_3730</name>
</gene>
<dbReference type="InterPro" id="IPR016181">
    <property type="entry name" value="Acyl_CoA_acyltransferase"/>
</dbReference>
<evidence type="ECO:0000313" key="1">
    <source>
        <dbReference type="EMBL" id="EIJ40663.1"/>
    </source>
</evidence>
<dbReference type="Gene3D" id="3.40.630.30">
    <property type="match status" value="1"/>
</dbReference>
<evidence type="ECO:0000313" key="2">
    <source>
        <dbReference type="Proteomes" id="UP000004690"/>
    </source>
</evidence>
<dbReference type="STRING" id="926559.JoomaDRAFT_3730"/>
<dbReference type="RefSeq" id="WP_008615119.1">
    <property type="nucleotide sequence ID" value="NZ_JH651379.1"/>
</dbReference>
<protein>
    <recommendedName>
        <fullName evidence="3">N-acetyltransferase domain-containing protein</fullName>
    </recommendedName>
</protein>
<dbReference type="HOGENOM" id="CLU_1481444_0_0_10"/>
<dbReference type="eggNOG" id="ENOG5032U26">
    <property type="taxonomic scope" value="Bacteria"/>
</dbReference>
<dbReference type="OrthoDB" id="1433019at2"/>
<dbReference type="EMBL" id="JH651379">
    <property type="protein sequence ID" value="EIJ40663.1"/>
    <property type="molecule type" value="Genomic_DNA"/>
</dbReference>
<dbReference type="AlphaFoldDB" id="I3CAM0"/>
<dbReference type="SUPFAM" id="SSF55729">
    <property type="entry name" value="Acyl-CoA N-acyltransferases (Nat)"/>
    <property type="match status" value="1"/>
</dbReference>
<name>I3CAM0_9FLAO</name>
<reference evidence="1 2" key="1">
    <citation type="submission" date="2012-02" db="EMBL/GenBank/DDBJ databases">
        <title>Improved High-Quality Draft genome of Joostella marina DSM 19592.</title>
        <authorList>
            <consortium name="US DOE Joint Genome Institute (JGI-PGF)"/>
            <person name="Lucas S."/>
            <person name="Copeland A."/>
            <person name="Lapidus A."/>
            <person name="Bruce D."/>
            <person name="Goodwin L."/>
            <person name="Pitluck S."/>
            <person name="Peters L."/>
            <person name="Chertkov O."/>
            <person name="Ovchinnikova G."/>
            <person name="Kyrpides N."/>
            <person name="Mavromatis K."/>
            <person name="Detter J.C."/>
            <person name="Han C."/>
            <person name="Land M."/>
            <person name="Hauser L."/>
            <person name="Markowitz V."/>
            <person name="Cheng J.-F."/>
            <person name="Hugenholtz P."/>
            <person name="Woyke T."/>
            <person name="Wu D."/>
            <person name="Tindall B."/>
            <person name="Brambilla E."/>
            <person name="Klenk H.-P."/>
            <person name="Eisen J.A."/>
        </authorList>
    </citation>
    <scope>NUCLEOTIDE SEQUENCE [LARGE SCALE GENOMIC DNA]</scope>
    <source>
        <strain evidence="1 2">DSM 19592</strain>
    </source>
</reference>
<accession>I3CAM0</accession>